<feature type="domain" description="Methyltransferase" evidence="1">
    <location>
        <begin position="88"/>
        <end position="182"/>
    </location>
</feature>
<keyword evidence="3" id="KW-1185">Reference proteome</keyword>
<dbReference type="AlphaFoldDB" id="A0A370P6Y9"/>
<dbReference type="PANTHER" id="PTHR43591:SF50">
    <property type="entry name" value="METHYLTRANSFERASE DOMAIN-CONTAINING PROTEIN-RELATED"/>
    <property type="match status" value="1"/>
</dbReference>
<keyword evidence="2" id="KW-0808">Transferase</keyword>
<dbReference type="CDD" id="cd02440">
    <property type="entry name" value="AdoMet_MTases"/>
    <property type="match status" value="1"/>
</dbReference>
<sequence length="313" mass="34813">MPNPDRGGRMHIWHLKSPFRQMVEKHRTESLMALGVPVPAMSDTYSKNMPRNEAEAERLNEQFELTTQNIGYMIHPEISATLPPTARIADIATGTGIFLQKIAELYPKATLHGSDISTALFPAAFSLPPNVQLFPLNVLEPVPEHLVGTYDLVHVRLIVAGLLPTSWSGVVQNLCRLLKPGGAMQWEECNFGSAWHLRGDANTTCSAARRLSKLFRDGIGEQLRHGWDSLEQNMVSAGLVNVGHDIVSSDRVPETRKAVSKNGMVALLSFARNRGGIPPEELEYVAKQAYKDIDSGCYVRYDTHIFWGFKPEK</sequence>
<dbReference type="EMBL" id="KZ851870">
    <property type="protein sequence ID" value="RDK37614.1"/>
    <property type="molecule type" value="Genomic_DNA"/>
</dbReference>
<evidence type="ECO:0000259" key="1">
    <source>
        <dbReference type="Pfam" id="PF13649"/>
    </source>
</evidence>
<reference evidence="2 3" key="1">
    <citation type="submission" date="2018-07" db="EMBL/GenBank/DDBJ databases">
        <title>Section-level genome sequencing of Aspergillus section Nigri to investigate inter- and intra-species variation.</title>
        <authorList>
            <consortium name="DOE Joint Genome Institute"/>
            <person name="Vesth T.C."/>
            <person name="Nybo J.L."/>
            <person name="Theobald S."/>
            <person name="Frisvad J.C."/>
            <person name="Larsen T.O."/>
            <person name="Nielsen K.F."/>
            <person name="Hoof J.B."/>
            <person name="Brandl J."/>
            <person name="Salamov A."/>
            <person name="Riley R."/>
            <person name="Gladden J.M."/>
            <person name="Phatale P."/>
            <person name="Nielsen M.T."/>
            <person name="Lyhne E.K."/>
            <person name="Kogle M.E."/>
            <person name="Strasser K."/>
            <person name="McDonnell E."/>
            <person name="Barry K."/>
            <person name="Clum A."/>
            <person name="Chen C."/>
            <person name="Nolan M."/>
            <person name="Sandor L."/>
            <person name="Kuo A."/>
            <person name="Lipzen A."/>
            <person name="Hainaut M."/>
            <person name="Drula E."/>
            <person name="Tsang A."/>
            <person name="Magnuson J.K."/>
            <person name="Henrissat B."/>
            <person name="Wiebenga A."/>
            <person name="Simmons B.A."/>
            <person name="Makela M.R."/>
            <person name="De vries R.P."/>
            <person name="Grigoriev I.V."/>
            <person name="Mortensen U.H."/>
            <person name="Baker S.E."/>
            <person name="Andersen M.R."/>
        </authorList>
    </citation>
    <scope>NUCLEOTIDE SEQUENCE [LARGE SCALE GENOMIC DNA]</scope>
    <source>
        <strain evidence="2 3">ATCC 13157</strain>
    </source>
</reference>
<keyword evidence="2" id="KW-0489">Methyltransferase</keyword>
<dbReference type="InterPro" id="IPR029063">
    <property type="entry name" value="SAM-dependent_MTases_sf"/>
</dbReference>
<evidence type="ECO:0000313" key="3">
    <source>
        <dbReference type="Proteomes" id="UP000254937"/>
    </source>
</evidence>
<name>A0A370P6Y9_ASPPH</name>
<dbReference type="Gene3D" id="3.40.50.150">
    <property type="entry name" value="Vaccinia Virus protein VP39"/>
    <property type="match status" value="1"/>
</dbReference>
<dbReference type="GO" id="GO:0032259">
    <property type="term" value="P:methylation"/>
    <property type="evidence" value="ECO:0007669"/>
    <property type="project" value="UniProtKB-KW"/>
</dbReference>
<proteinExistence type="predicted"/>
<evidence type="ECO:0000313" key="2">
    <source>
        <dbReference type="EMBL" id="RDK37614.1"/>
    </source>
</evidence>
<organism evidence="2 3">
    <name type="scientific">Aspergillus phoenicis ATCC 13157</name>
    <dbReference type="NCBI Taxonomy" id="1353007"/>
    <lineage>
        <taxon>Eukaryota</taxon>
        <taxon>Fungi</taxon>
        <taxon>Dikarya</taxon>
        <taxon>Ascomycota</taxon>
        <taxon>Pezizomycotina</taxon>
        <taxon>Eurotiomycetes</taxon>
        <taxon>Eurotiomycetidae</taxon>
        <taxon>Eurotiales</taxon>
        <taxon>Aspergillaceae</taxon>
        <taxon>Aspergillus</taxon>
    </lineage>
</organism>
<protein>
    <submittedName>
        <fullName evidence="2">S-adenosyl-L-methionine-dependent methyltransferase</fullName>
    </submittedName>
</protein>
<dbReference type="PANTHER" id="PTHR43591">
    <property type="entry name" value="METHYLTRANSFERASE"/>
    <property type="match status" value="1"/>
</dbReference>
<gene>
    <name evidence="2" type="ORF">M752DRAFT_279621</name>
</gene>
<accession>A0A370P6Y9</accession>
<dbReference type="SUPFAM" id="SSF53335">
    <property type="entry name" value="S-adenosyl-L-methionine-dependent methyltransferases"/>
    <property type="match status" value="1"/>
</dbReference>
<dbReference type="GO" id="GO:0008168">
    <property type="term" value="F:methyltransferase activity"/>
    <property type="evidence" value="ECO:0007669"/>
    <property type="project" value="UniProtKB-KW"/>
</dbReference>
<dbReference type="InterPro" id="IPR041698">
    <property type="entry name" value="Methyltransf_25"/>
</dbReference>
<dbReference type="Proteomes" id="UP000254937">
    <property type="component" value="Unassembled WGS sequence"/>
</dbReference>
<dbReference type="Pfam" id="PF13649">
    <property type="entry name" value="Methyltransf_25"/>
    <property type="match status" value="1"/>
</dbReference>